<dbReference type="VEuPathDB" id="FungiDB:PHYBLDRAFT_143794"/>
<protein>
    <recommendedName>
        <fullName evidence="4">Secreted protein</fullName>
    </recommendedName>
</protein>
<dbReference type="Proteomes" id="UP000077315">
    <property type="component" value="Unassembled WGS sequence"/>
</dbReference>
<feature type="chain" id="PRO_5007841765" description="Secreted protein" evidence="1">
    <location>
        <begin position="19"/>
        <end position="93"/>
    </location>
</feature>
<organism evidence="2 3">
    <name type="scientific">Phycomyces blakesleeanus (strain ATCC 8743b / DSM 1359 / FGSC 10004 / NBRC 33097 / NRRL 1555)</name>
    <dbReference type="NCBI Taxonomy" id="763407"/>
    <lineage>
        <taxon>Eukaryota</taxon>
        <taxon>Fungi</taxon>
        <taxon>Fungi incertae sedis</taxon>
        <taxon>Mucoromycota</taxon>
        <taxon>Mucoromycotina</taxon>
        <taxon>Mucoromycetes</taxon>
        <taxon>Mucorales</taxon>
        <taxon>Phycomycetaceae</taxon>
        <taxon>Phycomyces</taxon>
    </lineage>
</organism>
<feature type="signal peptide" evidence="1">
    <location>
        <begin position="1"/>
        <end position="18"/>
    </location>
</feature>
<sequence>MQITEMTLLRLLFGMTDALLIEVCSSFDPSLPFTIIYSFHATSDGLRQEINNLFVQSVYLLLFVNNVYALRDYVRFIGMCISREMLICRSVGH</sequence>
<evidence type="ECO:0000313" key="2">
    <source>
        <dbReference type="EMBL" id="OAD75541.1"/>
    </source>
</evidence>
<evidence type="ECO:0000256" key="1">
    <source>
        <dbReference type="SAM" id="SignalP"/>
    </source>
</evidence>
<reference evidence="3" key="1">
    <citation type="submission" date="2015-06" db="EMBL/GenBank/DDBJ databases">
        <title>Expansion of signal transduction pathways in fungi by whole-genome duplication.</title>
        <authorList>
            <consortium name="DOE Joint Genome Institute"/>
            <person name="Corrochano L.M."/>
            <person name="Kuo A."/>
            <person name="Marcet-Houben M."/>
            <person name="Polaino S."/>
            <person name="Salamov A."/>
            <person name="Villalobos J.M."/>
            <person name="Alvarez M.I."/>
            <person name="Avalos J."/>
            <person name="Benito E.P."/>
            <person name="Benoit I."/>
            <person name="Burger G."/>
            <person name="Camino L.P."/>
            <person name="Canovas D."/>
            <person name="Cerda-Olmedo E."/>
            <person name="Cheng J.-F."/>
            <person name="Dominguez A."/>
            <person name="Elias M."/>
            <person name="Eslava A.P."/>
            <person name="Glaser F."/>
            <person name="Grimwood J."/>
            <person name="Gutierrez G."/>
            <person name="Heitman J."/>
            <person name="Henrissat B."/>
            <person name="Iturriaga E.A."/>
            <person name="Lang B.F."/>
            <person name="Lavin J.L."/>
            <person name="Lee S."/>
            <person name="Li W."/>
            <person name="Lindquist E."/>
            <person name="Lopez-Garcia S."/>
            <person name="Luque E.M."/>
            <person name="Marcos A.T."/>
            <person name="Martin J."/>
            <person name="McCluskey K."/>
            <person name="Medina H.R."/>
            <person name="Miralles-Duran A."/>
            <person name="Miyazaki A."/>
            <person name="Munoz-Torres E."/>
            <person name="Oguiza J.A."/>
            <person name="Ohm R."/>
            <person name="Olmedo M."/>
            <person name="Orejas M."/>
            <person name="Ortiz-Castellanos L."/>
            <person name="Pisabarro A.G."/>
            <person name="Rodriguez-Romero J."/>
            <person name="Ruiz-Herrera J."/>
            <person name="Ruiz-Vazquez R."/>
            <person name="Sanz C."/>
            <person name="Schackwitz W."/>
            <person name="Schmutz J."/>
            <person name="Shahriari M."/>
            <person name="Shelest E."/>
            <person name="Silva-Franco F."/>
            <person name="Soanes D."/>
            <person name="Syed K."/>
            <person name="Tagua V.G."/>
            <person name="Talbot N.J."/>
            <person name="Thon M."/>
            <person name="De vries R.P."/>
            <person name="Wiebenga A."/>
            <person name="Yadav J.S."/>
            <person name="Braun E.L."/>
            <person name="Baker S."/>
            <person name="Garre V."/>
            <person name="Horwitz B."/>
            <person name="Torres-Martinez S."/>
            <person name="Idnurm A."/>
            <person name="Herrera-Estrella A."/>
            <person name="Gabaldon T."/>
            <person name="Grigoriev I.V."/>
        </authorList>
    </citation>
    <scope>NUCLEOTIDE SEQUENCE [LARGE SCALE GENOMIC DNA]</scope>
    <source>
        <strain evidence="3">NRRL 1555(-)</strain>
    </source>
</reference>
<dbReference type="InParanoid" id="A0A163ASR8"/>
<accession>A0A163ASR8</accession>
<evidence type="ECO:0008006" key="4">
    <source>
        <dbReference type="Google" id="ProtNLM"/>
    </source>
</evidence>
<dbReference type="GeneID" id="28991976"/>
<keyword evidence="1" id="KW-0732">Signal</keyword>
<keyword evidence="3" id="KW-1185">Reference proteome</keyword>
<name>A0A163ASR8_PHYB8</name>
<evidence type="ECO:0000313" key="3">
    <source>
        <dbReference type="Proteomes" id="UP000077315"/>
    </source>
</evidence>
<dbReference type="EMBL" id="KV440977">
    <property type="protein sequence ID" value="OAD75541.1"/>
    <property type="molecule type" value="Genomic_DNA"/>
</dbReference>
<gene>
    <name evidence="2" type="ORF">PHYBLDRAFT_143794</name>
</gene>
<dbReference type="AlphaFoldDB" id="A0A163ASR8"/>
<dbReference type="RefSeq" id="XP_018293581.1">
    <property type="nucleotide sequence ID" value="XM_018431070.1"/>
</dbReference>
<proteinExistence type="predicted"/>